<organism evidence="2 3">
    <name type="scientific">Colletotrichum plurivorum</name>
    <dbReference type="NCBI Taxonomy" id="2175906"/>
    <lineage>
        <taxon>Eukaryota</taxon>
        <taxon>Fungi</taxon>
        <taxon>Dikarya</taxon>
        <taxon>Ascomycota</taxon>
        <taxon>Pezizomycotina</taxon>
        <taxon>Sordariomycetes</taxon>
        <taxon>Hypocreomycetidae</taxon>
        <taxon>Glomerellales</taxon>
        <taxon>Glomerellaceae</taxon>
        <taxon>Colletotrichum</taxon>
        <taxon>Colletotrichum orchidearum species complex</taxon>
    </lineage>
</organism>
<proteinExistence type="predicted"/>
<comment type="caution">
    <text evidence="2">The sequence shown here is derived from an EMBL/GenBank/DDBJ whole genome shotgun (WGS) entry which is preliminary data.</text>
</comment>
<name>A0A8H6NRY2_9PEZI</name>
<evidence type="ECO:0000313" key="3">
    <source>
        <dbReference type="Proteomes" id="UP000654918"/>
    </source>
</evidence>
<feature type="region of interest" description="Disordered" evidence="1">
    <location>
        <begin position="226"/>
        <end position="245"/>
    </location>
</feature>
<protein>
    <submittedName>
        <fullName evidence="2">Uncharacterized protein</fullName>
    </submittedName>
</protein>
<dbReference type="EMBL" id="WIGO01000003">
    <property type="protein sequence ID" value="KAF6841502.1"/>
    <property type="molecule type" value="Genomic_DNA"/>
</dbReference>
<keyword evidence="3" id="KW-1185">Reference proteome</keyword>
<reference evidence="2" key="1">
    <citation type="journal article" date="2020" name="Phytopathology">
        <title>Genome Sequence Resources of Colletotrichum truncatum, C. plurivorum, C. musicola, and C. sojae: Four Species Pathogenic to Soybean (Glycine max).</title>
        <authorList>
            <person name="Rogerio F."/>
            <person name="Boufleur T.R."/>
            <person name="Ciampi-Guillardi M."/>
            <person name="Sukno S.A."/>
            <person name="Thon M.R."/>
            <person name="Massola Junior N.S."/>
            <person name="Baroncelli R."/>
        </authorList>
    </citation>
    <scope>NUCLEOTIDE SEQUENCE</scope>
    <source>
        <strain evidence="2">LFN00145</strain>
    </source>
</reference>
<accession>A0A8H6NRY2</accession>
<sequence>MGIYQNAMLSLNGRPTMATCCVHASIPSPSPECHATNTTNTTTTTITITAITAKFELDNATSQHPMQREAIHGCMNSLPGPLGMPHWPSAASSLVFVGGSAHRIPGYTQQHAVTLLHLRLHRIQLLRSYGISVPRMCASLDYQRYFTTTTRPGFTLPLTRHHETAGPSHLPPPREAFTSRRSGMHTTPTVQRYPVATDRALSCARADDLPPPVLASLRGAGPFTATAQTRQRGRNRRRCANGQGGRLSGFSHHLARCPTEAWLLLSPLPTLDAMRLETRVACPPPCDIY</sequence>
<evidence type="ECO:0000256" key="1">
    <source>
        <dbReference type="SAM" id="MobiDB-lite"/>
    </source>
</evidence>
<gene>
    <name evidence="2" type="ORF">CPLU01_00633</name>
</gene>
<evidence type="ECO:0000313" key="2">
    <source>
        <dbReference type="EMBL" id="KAF6841502.1"/>
    </source>
</evidence>
<dbReference type="AlphaFoldDB" id="A0A8H6NRY2"/>
<dbReference type="Proteomes" id="UP000654918">
    <property type="component" value="Unassembled WGS sequence"/>
</dbReference>